<dbReference type="Gene3D" id="3.20.20.120">
    <property type="entry name" value="Enolase-like C-terminal domain"/>
    <property type="match status" value="1"/>
</dbReference>
<dbReference type="KEGG" id="ppso:QPJ95_02055"/>
<dbReference type="RefSeq" id="WP_270920258.1">
    <property type="nucleotide sequence ID" value="NZ_CP127247.1"/>
</dbReference>
<gene>
    <name evidence="1" type="ORF">QPJ95_02055</name>
</gene>
<dbReference type="SUPFAM" id="SSF51604">
    <property type="entry name" value="Enolase C-terminal domain-like"/>
    <property type="match status" value="1"/>
</dbReference>
<organism evidence="1 2">
    <name type="scientific">Parasedimentitalea psychrophila</name>
    <dbReference type="NCBI Taxonomy" id="2997337"/>
    <lineage>
        <taxon>Bacteria</taxon>
        <taxon>Pseudomonadati</taxon>
        <taxon>Pseudomonadota</taxon>
        <taxon>Alphaproteobacteria</taxon>
        <taxon>Rhodobacterales</taxon>
        <taxon>Paracoccaceae</taxon>
        <taxon>Parasedimentitalea</taxon>
    </lineage>
</organism>
<sequence>MAAILPFERIRTADGDKMEIMCELHSLWNVPTAKRICHGLQDEELVGLQCSNEAARVANNLA</sequence>
<protein>
    <submittedName>
        <fullName evidence="1">Uncharacterized protein</fullName>
    </submittedName>
</protein>
<evidence type="ECO:0000313" key="2">
    <source>
        <dbReference type="Proteomes" id="UP001238334"/>
    </source>
</evidence>
<reference evidence="1 2" key="1">
    <citation type="submission" date="2023-06" db="EMBL/GenBank/DDBJ databases">
        <title>Parasedimentitalea psychrophila sp. nov., a psychrophilic bacterium isolated from deep-sea sediment.</title>
        <authorList>
            <person name="Li A."/>
        </authorList>
    </citation>
    <scope>NUCLEOTIDE SEQUENCE [LARGE SCALE GENOMIC DNA]</scope>
    <source>
        <strain evidence="1 2">QS115</strain>
    </source>
</reference>
<dbReference type="Proteomes" id="UP001238334">
    <property type="component" value="Chromosome"/>
</dbReference>
<proteinExistence type="predicted"/>
<dbReference type="InterPro" id="IPR036849">
    <property type="entry name" value="Enolase-like_C_sf"/>
</dbReference>
<name>A0A9Y2L4A4_9RHOB</name>
<keyword evidence="2" id="KW-1185">Reference proteome</keyword>
<dbReference type="EMBL" id="CP127247">
    <property type="protein sequence ID" value="WIY27700.1"/>
    <property type="molecule type" value="Genomic_DNA"/>
</dbReference>
<dbReference type="AlphaFoldDB" id="A0A9Y2L4A4"/>
<accession>A0A9Y2L4A4</accession>
<evidence type="ECO:0000313" key="1">
    <source>
        <dbReference type="EMBL" id="WIY27700.1"/>
    </source>
</evidence>